<name>A0ABS3WEL2_9BACL</name>
<evidence type="ECO:0000313" key="7">
    <source>
        <dbReference type="Proteomes" id="UP000670947"/>
    </source>
</evidence>
<dbReference type="InterPro" id="IPR016162">
    <property type="entry name" value="Ald_DH_N"/>
</dbReference>
<keyword evidence="7" id="KW-1185">Reference proteome</keyword>
<gene>
    <name evidence="6" type="ORF">I8J29_21350</name>
</gene>
<evidence type="ECO:0000256" key="4">
    <source>
        <dbReference type="RuleBase" id="RU003345"/>
    </source>
</evidence>
<comment type="similarity">
    <text evidence="1 4">Belongs to the aldehyde dehydrogenase family.</text>
</comment>
<evidence type="ECO:0000256" key="2">
    <source>
        <dbReference type="ARBA" id="ARBA00023002"/>
    </source>
</evidence>
<organism evidence="6 7">
    <name type="scientific">Paenibacillus artemisiicola</name>
    <dbReference type="NCBI Taxonomy" id="1172618"/>
    <lineage>
        <taxon>Bacteria</taxon>
        <taxon>Bacillati</taxon>
        <taxon>Bacillota</taxon>
        <taxon>Bacilli</taxon>
        <taxon>Bacillales</taxon>
        <taxon>Paenibacillaceae</taxon>
        <taxon>Paenibacillus</taxon>
    </lineage>
</organism>
<dbReference type="CDD" id="cd07138">
    <property type="entry name" value="ALDH_CddD_SSP0762"/>
    <property type="match status" value="1"/>
</dbReference>
<evidence type="ECO:0000256" key="1">
    <source>
        <dbReference type="ARBA" id="ARBA00009986"/>
    </source>
</evidence>
<sequence length="445" mass="47698">MIGKLVLGNENDAQTAIAAAKTAFKTFSKTTVEERGQMLQRLHDTIMAREEELTKAAVEEYGSPLKPSRGRTAFSAQTCLFAKESLKNFSFEKMQGTTKIVLEPLGVIGAITPWNANYTHICNKIAPAIATGCTIVVKPSELSGYQTQLLMECVAEAKLPSGVVNIVNGTGLVVGAELVRHPDIAKISFTGSTPVGKLICKDASVTLKRLALELGGKNPNIILDDADFSKAIPMAISIGFSNTGQACHAGTRLLVPESRLDEAIELLKQAVASTKIGNPMDEDSVLGPVVSQKQYETVQRYIQAGIDEGAELIAGGLGHPPGLEEGYYAKPTVFARVTNDMKIAREEIFGPVLSVISYKTEEEAIAIANDTIFGLAAYVSSSNMDRARRVASQIIAGRVLINKALQDDPYAPFGGFKQSGLGRDSGIYGLEEHVEPKAILGYEVH</sequence>
<evidence type="ECO:0000256" key="3">
    <source>
        <dbReference type="PROSITE-ProRule" id="PRU10007"/>
    </source>
</evidence>
<keyword evidence="2 4" id="KW-0560">Oxidoreductase</keyword>
<dbReference type="InterPro" id="IPR016163">
    <property type="entry name" value="Ald_DH_C"/>
</dbReference>
<dbReference type="PANTHER" id="PTHR42804">
    <property type="entry name" value="ALDEHYDE DEHYDROGENASE"/>
    <property type="match status" value="1"/>
</dbReference>
<evidence type="ECO:0000259" key="5">
    <source>
        <dbReference type="Pfam" id="PF00171"/>
    </source>
</evidence>
<reference evidence="6 7" key="1">
    <citation type="submission" date="2021-03" db="EMBL/GenBank/DDBJ databases">
        <title>Paenibacillus artemisicola MWE-103 whole genome sequence.</title>
        <authorList>
            <person name="Ham Y.J."/>
        </authorList>
    </citation>
    <scope>NUCLEOTIDE SEQUENCE [LARGE SCALE GENOMIC DNA]</scope>
    <source>
        <strain evidence="6 7">MWE-103</strain>
    </source>
</reference>
<comment type="caution">
    <text evidence="6">The sequence shown here is derived from an EMBL/GenBank/DDBJ whole genome shotgun (WGS) entry which is preliminary data.</text>
</comment>
<dbReference type="Pfam" id="PF00171">
    <property type="entry name" value="Aldedh"/>
    <property type="match status" value="1"/>
</dbReference>
<dbReference type="InterPro" id="IPR029510">
    <property type="entry name" value="Ald_DH_CS_GLU"/>
</dbReference>
<dbReference type="InterPro" id="IPR015590">
    <property type="entry name" value="Aldehyde_DH_dom"/>
</dbReference>
<dbReference type="EMBL" id="JAGGDJ010000022">
    <property type="protein sequence ID" value="MBO7746766.1"/>
    <property type="molecule type" value="Genomic_DNA"/>
</dbReference>
<dbReference type="InterPro" id="IPR016161">
    <property type="entry name" value="Ald_DH/histidinol_DH"/>
</dbReference>
<accession>A0ABS3WEL2</accession>
<dbReference type="PANTHER" id="PTHR42804:SF1">
    <property type="entry name" value="ALDEHYDE DEHYDROGENASE-RELATED"/>
    <property type="match status" value="1"/>
</dbReference>
<evidence type="ECO:0000313" key="6">
    <source>
        <dbReference type="EMBL" id="MBO7746766.1"/>
    </source>
</evidence>
<dbReference type="Gene3D" id="3.40.309.10">
    <property type="entry name" value="Aldehyde Dehydrogenase, Chain A, domain 2"/>
    <property type="match status" value="1"/>
</dbReference>
<dbReference type="PROSITE" id="PS00687">
    <property type="entry name" value="ALDEHYDE_DEHYDR_GLU"/>
    <property type="match status" value="1"/>
</dbReference>
<feature type="domain" description="Aldehyde dehydrogenase" evidence="5">
    <location>
        <begin position="2"/>
        <end position="439"/>
    </location>
</feature>
<dbReference type="Proteomes" id="UP000670947">
    <property type="component" value="Unassembled WGS sequence"/>
</dbReference>
<proteinExistence type="inferred from homology"/>
<dbReference type="RefSeq" id="WP_208849506.1">
    <property type="nucleotide sequence ID" value="NZ_JAGGDJ010000022.1"/>
</dbReference>
<feature type="active site" evidence="3">
    <location>
        <position position="213"/>
    </location>
</feature>
<dbReference type="SUPFAM" id="SSF53720">
    <property type="entry name" value="ALDH-like"/>
    <property type="match status" value="1"/>
</dbReference>
<dbReference type="Gene3D" id="3.40.605.10">
    <property type="entry name" value="Aldehyde Dehydrogenase, Chain A, domain 1"/>
    <property type="match status" value="1"/>
</dbReference>
<protein>
    <submittedName>
        <fullName evidence="6">Aldehyde dehydrogenase family protein</fullName>
    </submittedName>
</protein>